<dbReference type="PANTHER" id="PTHR43818">
    <property type="entry name" value="BCDNA.GH03377"/>
    <property type="match status" value="1"/>
</dbReference>
<feature type="region of interest" description="Disordered" evidence="3">
    <location>
        <begin position="1"/>
        <end position="41"/>
    </location>
</feature>
<dbReference type="Pfam" id="PF22725">
    <property type="entry name" value="GFO_IDH_MocA_C3"/>
    <property type="match status" value="1"/>
</dbReference>
<keyword evidence="2" id="KW-0520">NAD</keyword>
<dbReference type="SUPFAM" id="SSF51735">
    <property type="entry name" value="NAD(P)-binding Rossmann-fold domains"/>
    <property type="match status" value="1"/>
</dbReference>
<feature type="compositionally biased region" description="Basic and acidic residues" evidence="3">
    <location>
        <begin position="8"/>
        <end position="17"/>
    </location>
</feature>
<dbReference type="Gene3D" id="3.30.360.10">
    <property type="entry name" value="Dihydrodipicolinate Reductase, domain 2"/>
    <property type="match status" value="1"/>
</dbReference>
<dbReference type="Proteomes" id="UP000632740">
    <property type="component" value="Unassembled WGS sequence"/>
</dbReference>
<dbReference type="InterPro" id="IPR036291">
    <property type="entry name" value="NAD(P)-bd_dom_sf"/>
</dbReference>
<evidence type="ECO:0000256" key="1">
    <source>
        <dbReference type="ARBA" id="ARBA00023002"/>
    </source>
</evidence>
<name>A0A919P2E5_9CELL</name>
<dbReference type="SUPFAM" id="SSF55347">
    <property type="entry name" value="Glyceraldehyde-3-phosphate dehydrogenase-like, C-terminal domain"/>
    <property type="match status" value="1"/>
</dbReference>
<evidence type="ECO:0000313" key="6">
    <source>
        <dbReference type="EMBL" id="GIG21430.1"/>
    </source>
</evidence>
<gene>
    <name evidence="6" type="ORF">Cch01nite_21540</name>
</gene>
<comment type="caution">
    <text evidence="6">The sequence shown here is derived from an EMBL/GenBank/DDBJ whole genome shotgun (WGS) entry which is preliminary data.</text>
</comment>
<evidence type="ECO:0000259" key="4">
    <source>
        <dbReference type="Pfam" id="PF01408"/>
    </source>
</evidence>
<dbReference type="Pfam" id="PF01408">
    <property type="entry name" value="GFO_IDH_MocA"/>
    <property type="match status" value="1"/>
</dbReference>
<dbReference type="PANTHER" id="PTHR43818:SF11">
    <property type="entry name" value="BCDNA.GH03377"/>
    <property type="match status" value="1"/>
</dbReference>
<dbReference type="GO" id="GO:0000166">
    <property type="term" value="F:nucleotide binding"/>
    <property type="evidence" value="ECO:0007669"/>
    <property type="project" value="InterPro"/>
</dbReference>
<accession>A0A919P2E5</accession>
<dbReference type="RefSeq" id="WP_203753172.1">
    <property type="nucleotide sequence ID" value="NZ_BONK01000006.1"/>
</dbReference>
<dbReference type="GO" id="GO:0016491">
    <property type="term" value="F:oxidoreductase activity"/>
    <property type="evidence" value="ECO:0007669"/>
    <property type="project" value="UniProtKB-KW"/>
</dbReference>
<feature type="domain" description="Gfo/Idh/MocA-like oxidoreductase N-terminal" evidence="4">
    <location>
        <begin position="49"/>
        <end position="167"/>
    </location>
</feature>
<dbReference type="EMBL" id="BONK01000006">
    <property type="protein sequence ID" value="GIG21430.1"/>
    <property type="molecule type" value="Genomic_DNA"/>
</dbReference>
<organism evidence="6 7">
    <name type="scientific">Cellulomonas chitinilytica</name>
    <dbReference type="NCBI Taxonomy" id="398759"/>
    <lineage>
        <taxon>Bacteria</taxon>
        <taxon>Bacillati</taxon>
        <taxon>Actinomycetota</taxon>
        <taxon>Actinomycetes</taxon>
        <taxon>Micrococcales</taxon>
        <taxon>Cellulomonadaceae</taxon>
        <taxon>Cellulomonas</taxon>
    </lineage>
</organism>
<evidence type="ECO:0000256" key="3">
    <source>
        <dbReference type="SAM" id="MobiDB-lite"/>
    </source>
</evidence>
<feature type="domain" description="GFO/IDH/MocA-like oxidoreductase" evidence="5">
    <location>
        <begin position="177"/>
        <end position="306"/>
    </location>
</feature>
<sequence length="418" mass="43518">MSGEPAVSDDRLADDRVAAPAGGRGPNTVDGLSTRDAGRASVAGRGPSVAVVGVHGFGASHVRRVVDLAADGRATLAAVVDPRPVDGLEHVPAGTPWYPDLDTLLDRAAPDVVVLATPIPTHLPFAAAALRAGCDVLLEKPPVASLAEHEELLSVVEETGRLCQVGFQTFGSGAVDEVARIVASGELGDVTGVGAVGTWLRTAGYYGRARWAGRRTLDGVDVVDGVVTNPLAHAVATALLLAGARTALDVADVRLDQYRAHPIEADDTSSLVVTTAGGVRVAAGLTVCAPVQSPARVVVQGTLGTATLLYESDTIEVSSGRGVRRIQCGRTDLLHQLLDARADPAVTLRCEVADTGAFMRVLEAVRTAPNPRPVPERFVQWHGEGDERHPVVDGIEDWCARVAAEGRTFRELGAPFAG</sequence>
<keyword evidence="7" id="KW-1185">Reference proteome</keyword>
<dbReference type="InterPro" id="IPR000683">
    <property type="entry name" value="Gfo/Idh/MocA-like_OxRdtase_N"/>
</dbReference>
<reference evidence="6" key="1">
    <citation type="submission" date="2021-01" db="EMBL/GenBank/DDBJ databases">
        <title>Whole genome shotgun sequence of Cellulomonas chitinilytica NBRC 110799.</title>
        <authorList>
            <person name="Komaki H."/>
            <person name="Tamura T."/>
        </authorList>
    </citation>
    <scope>NUCLEOTIDE SEQUENCE</scope>
    <source>
        <strain evidence="6">NBRC 110799</strain>
    </source>
</reference>
<evidence type="ECO:0000259" key="5">
    <source>
        <dbReference type="Pfam" id="PF22725"/>
    </source>
</evidence>
<dbReference type="AlphaFoldDB" id="A0A919P2E5"/>
<evidence type="ECO:0000313" key="7">
    <source>
        <dbReference type="Proteomes" id="UP000632740"/>
    </source>
</evidence>
<protein>
    <submittedName>
        <fullName evidence="6">Dehydrogenase</fullName>
    </submittedName>
</protein>
<proteinExistence type="predicted"/>
<evidence type="ECO:0000256" key="2">
    <source>
        <dbReference type="ARBA" id="ARBA00023027"/>
    </source>
</evidence>
<dbReference type="InterPro" id="IPR050463">
    <property type="entry name" value="Gfo/Idh/MocA_oxidrdct_glycsds"/>
</dbReference>
<dbReference type="Gene3D" id="3.40.50.720">
    <property type="entry name" value="NAD(P)-binding Rossmann-like Domain"/>
    <property type="match status" value="1"/>
</dbReference>
<dbReference type="InterPro" id="IPR055170">
    <property type="entry name" value="GFO_IDH_MocA-like_dom"/>
</dbReference>
<keyword evidence="1" id="KW-0560">Oxidoreductase</keyword>